<feature type="transmembrane region" description="Helical" evidence="1">
    <location>
        <begin position="57"/>
        <end position="79"/>
    </location>
</feature>
<feature type="transmembrane region" description="Helical" evidence="1">
    <location>
        <begin position="139"/>
        <end position="157"/>
    </location>
</feature>
<keyword evidence="1" id="KW-0472">Membrane</keyword>
<dbReference type="InterPro" id="IPR013901">
    <property type="entry name" value="Anthrone_oxy"/>
</dbReference>
<evidence type="ECO:0000313" key="2">
    <source>
        <dbReference type="EMBL" id="MBB5780409.1"/>
    </source>
</evidence>
<sequence length="163" mass="17341">MEAMRIAALMAATLSMGLVAGIFGLYAHTIMPGLGRTDDRTFVAAFQAIDRAIINPWFMAGGFFGALLFTILAAVAYLGRPALPWIVAALVLYAITVVITLAVNVPRNDAIKAAGDPARIDVAAVREAFGEMRWRSWNLVRVVASTTAFGLLAWALTLSGKSG</sequence>
<keyword evidence="3" id="KW-1185">Reference proteome</keyword>
<keyword evidence="1" id="KW-1133">Transmembrane helix</keyword>
<evidence type="ECO:0000313" key="3">
    <source>
        <dbReference type="Proteomes" id="UP000579153"/>
    </source>
</evidence>
<comment type="caution">
    <text evidence="2">The sequence shown here is derived from an EMBL/GenBank/DDBJ whole genome shotgun (WGS) entry which is preliminary data.</text>
</comment>
<accession>A0A7W9GAW5</accession>
<gene>
    <name evidence="2" type="ORF">HD596_007165</name>
</gene>
<proteinExistence type="predicted"/>
<feature type="transmembrane region" description="Helical" evidence="1">
    <location>
        <begin position="6"/>
        <end position="27"/>
    </location>
</feature>
<dbReference type="Pfam" id="PF08592">
    <property type="entry name" value="Anthrone_oxy"/>
    <property type="match status" value="1"/>
</dbReference>
<keyword evidence="1" id="KW-0812">Transmembrane</keyword>
<organism evidence="2 3">
    <name type="scientific">Nonomuraea jabiensis</name>
    <dbReference type="NCBI Taxonomy" id="882448"/>
    <lineage>
        <taxon>Bacteria</taxon>
        <taxon>Bacillati</taxon>
        <taxon>Actinomycetota</taxon>
        <taxon>Actinomycetes</taxon>
        <taxon>Streptosporangiales</taxon>
        <taxon>Streptosporangiaceae</taxon>
        <taxon>Nonomuraea</taxon>
    </lineage>
</organism>
<dbReference type="EMBL" id="JACHMB010000001">
    <property type="protein sequence ID" value="MBB5780409.1"/>
    <property type="molecule type" value="Genomic_DNA"/>
</dbReference>
<evidence type="ECO:0000256" key="1">
    <source>
        <dbReference type="SAM" id="Phobius"/>
    </source>
</evidence>
<name>A0A7W9GAW5_9ACTN</name>
<dbReference type="AlphaFoldDB" id="A0A7W9GAW5"/>
<dbReference type="Proteomes" id="UP000579153">
    <property type="component" value="Unassembled WGS sequence"/>
</dbReference>
<feature type="transmembrane region" description="Helical" evidence="1">
    <location>
        <begin position="85"/>
        <end position="105"/>
    </location>
</feature>
<reference evidence="2 3" key="1">
    <citation type="submission" date="2020-08" db="EMBL/GenBank/DDBJ databases">
        <title>Sequencing the genomes of 1000 actinobacteria strains.</title>
        <authorList>
            <person name="Klenk H.-P."/>
        </authorList>
    </citation>
    <scope>NUCLEOTIDE SEQUENCE [LARGE SCALE GENOMIC DNA]</scope>
    <source>
        <strain evidence="2 3">DSM 45507</strain>
    </source>
</reference>
<protein>
    <submittedName>
        <fullName evidence="2">Putative membrane protein</fullName>
    </submittedName>
</protein>